<feature type="domain" description="GH18" evidence="4">
    <location>
        <begin position="26"/>
        <end position="322"/>
    </location>
</feature>
<dbReference type="SMART" id="SM00495">
    <property type="entry name" value="ChtBD3"/>
    <property type="match status" value="2"/>
</dbReference>
<keyword evidence="1" id="KW-0378">Hydrolase</keyword>
<dbReference type="SUPFAM" id="SSF51055">
    <property type="entry name" value="Carbohydrate binding domain"/>
    <property type="match status" value="2"/>
</dbReference>
<dbReference type="RefSeq" id="WP_307911018.1">
    <property type="nucleotide sequence ID" value="NZ_JAVFJF020000022.1"/>
</dbReference>
<name>A0ABU8V2M8_9NEIS</name>
<evidence type="ECO:0000256" key="3">
    <source>
        <dbReference type="SAM" id="SignalP"/>
    </source>
</evidence>
<dbReference type="PROSITE" id="PS51910">
    <property type="entry name" value="GH18_2"/>
    <property type="match status" value="1"/>
</dbReference>
<evidence type="ECO:0000256" key="1">
    <source>
        <dbReference type="ARBA" id="ARBA00022801"/>
    </source>
</evidence>
<dbReference type="Pfam" id="PF02839">
    <property type="entry name" value="CBM_5_12"/>
    <property type="match status" value="2"/>
</dbReference>
<accession>A0ABU8V2M8</accession>
<dbReference type="InterPro" id="IPR001223">
    <property type="entry name" value="Glyco_hydro18_cat"/>
</dbReference>
<keyword evidence="6" id="KW-1185">Reference proteome</keyword>
<dbReference type="Pfam" id="PF00704">
    <property type="entry name" value="Glyco_hydro_18"/>
    <property type="match status" value="1"/>
</dbReference>
<dbReference type="PANTHER" id="PTHR42976">
    <property type="entry name" value="BIFUNCTIONAL CHITINASE/LYSOZYME-RELATED"/>
    <property type="match status" value="1"/>
</dbReference>
<evidence type="ECO:0000259" key="4">
    <source>
        <dbReference type="PROSITE" id="PS51910"/>
    </source>
</evidence>
<dbReference type="InterPro" id="IPR052750">
    <property type="entry name" value="GH18_Chitinase"/>
</dbReference>
<dbReference type="PROSITE" id="PS51257">
    <property type="entry name" value="PROKAR_LIPOPROTEIN"/>
    <property type="match status" value="1"/>
</dbReference>
<dbReference type="PANTHER" id="PTHR42976:SF1">
    <property type="entry name" value="GH18 DOMAIN-CONTAINING PROTEIN-RELATED"/>
    <property type="match status" value="1"/>
</dbReference>
<dbReference type="CDD" id="cd12215">
    <property type="entry name" value="ChiC_BD"/>
    <property type="match status" value="2"/>
</dbReference>
<sequence length="453" mass="47594">MKKTLTAVSALAVTAACLSSPAVQARAFAPYVDMTLWPTPQIDKIGVNQGIQQFTLAFVVAQNGCNPSWGGVLPIPGASSDQQSSAISAGIANFRAKGGEVMVSFGGANGTPLQHACTSNASLQAAYQTVLDTYKLNRIDFDIEGNAQAETADNNRNFEVVAALQKYYKAKGKTLHVSLTLPAMPFGLTQDGQNVLNSALSNGVALDTVNIMAMDYGQHTADMGTAAKQAAQALYGQLDAAYKAHGQTLTDAQLWQKVGVTPMIGLNDTQPETFTVANANNLYGMANSNNFGVLSMWSVSRDKSCPGNGSYVDSQCSGIVQTPYAFSNVFKGFKDHWGSGVTQDPNYGGGGGSGGSGGGGPVNGQPWSAGQTYNTGNTVTYAGATWTAQYWTQGNTPGQSAPWRQTAGPLQPWNVNVAYQGGDCASYQGAKYCAKWYAQGIVPTAGDPWYRAN</sequence>
<dbReference type="SUPFAM" id="SSF51445">
    <property type="entry name" value="(Trans)glycosidases"/>
    <property type="match status" value="1"/>
</dbReference>
<evidence type="ECO:0000313" key="6">
    <source>
        <dbReference type="Proteomes" id="UP001224516"/>
    </source>
</evidence>
<evidence type="ECO:0000313" key="5">
    <source>
        <dbReference type="EMBL" id="MEJ8675438.1"/>
    </source>
</evidence>
<comment type="caution">
    <text evidence="5">The sequence shown here is derived from an EMBL/GenBank/DDBJ whole genome shotgun (WGS) entry which is preliminary data.</text>
</comment>
<feature type="compositionally biased region" description="Gly residues" evidence="2">
    <location>
        <begin position="347"/>
        <end position="362"/>
    </location>
</feature>
<dbReference type="InterPro" id="IPR003610">
    <property type="entry name" value="CBM5/12"/>
</dbReference>
<reference evidence="5 6" key="1">
    <citation type="submission" date="2023-12" db="EMBL/GenBank/DDBJ databases">
        <title>Evaluation and characterization of a potential secondary metabolite violacein from indigenous Chromobacterium amazonense SAM215.</title>
        <authorList>
            <person name="Tarafdar M.R."/>
            <person name="Abedin S.M."/>
            <person name="Atiqua A."/>
            <person name="Saha A."/>
            <person name="Khan S.N."/>
        </authorList>
    </citation>
    <scope>NUCLEOTIDE SEQUENCE [LARGE SCALE GENOMIC DNA]</scope>
    <source>
        <strain evidence="5 6">SAM215</strain>
    </source>
</reference>
<feature type="chain" id="PRO_5046709620" evidence="3">
    <location>
        <begin position="26"/>
        <end position="453"/>
    </location>
</feature>
<proteinExistence type="predicted"/>
<feature type="region of interest" description="Disordered" evidence="2">
    <location>
        <begin position="341"/>
        <end position="369"/>
    </location>
</feature>
<dbReference type="Gene3D" id="3.20.20.80">
    <property type="entry name" value="Glycosidases"/>
    <property type="match status" value="1"/>
</dbReference>
<organism evidence="5 6">
    <name type="scientific">Chromobacterium amazonense</name>
    <dbReference type="NCBI Taxonomy" id="1382803"/>
    <lineage>
        <taxon>Bacteria</taxon>
        <taxon>Pseudomonadati</taxon>
        <taxon>Pseudomonadota</taxon>
        <taxon>Betaproteobacteria</taxon>
        <taxon>Neisseriales</taxon>
        <taxon>Chromobacteriaceae</taxon>
        <taxon>Chromobacterium</taxon>
    </lineage>
</organism>
<dbReference type="Proteomes" id="UP001224516">
    <property type="component" value="Unassembled WGS sequence"/>
</dbReference>
<dbReference type="InterPro" id="IPR036573">
    <property type="entry name" value="CBM_sf_5/12"/>
</dbReference>
<dbReference type="CDD" id="cd06543">
    <property type="entry name" value="GH18_PF-ChiA-like"/>
    <property type="match status" value="1"/>
</dbReference>
<dbReference type="EMBL" id="JAVFJF020000022">
    <property type="protein sequence ID" value="MEJ8675438.1"/>
    <property type="molecule type" value="Genomic_DNA"/>
</dbReference>
<dbReference type="InterPro" id="IPR017853">
    <property type="entry name" value="GH"/>
</dbReference>
<evidence type="ECO:0000256" key="2">
    <source>
        <dbReference type="SAM" id="MobiDB-lite"/>
    </source>
</evidence>
<feature type="signal peptide" evidence="3">
    <location>
        <begin position="1"/>
        <end position="25"/>
    </location>
</feature>
<gene>
    <name evidence="5" type="ORF">QCL97_011935</name>
</gene>
<dbReference type="Gene3D" id="2.10.10.20">
    <property type="entry name" value="Carbohydrate-binding module superfamily 5/12"/>
    <property type="match status" value="2"/>
</dbReference>
<keyword evidence="3" id="KW-0732">Signal</keyword>
<protein>
    <submittedName>
        <fullName evidence="5">Chitinase</fullName>
    </submittedName>
</protein>